<dbReference type="PROSITE" id="PS51858">
    <property type="entry name" value="PPPDE"/>
    <property type="match status" value="1"/>
</dbReference>
<dbReference type="Proteomes" id="UP001189429">
    <property type="component" value="Unassembled WGS sequence"/>
</dbReference>
<gene>
    <name evidence="6" type="ORF">PCOR1329_LOCUS38339</name>
</gene>
<dbReference type="SMART" id="SM01179">
    <property type="entry name" value="DUF862"/>
    <property type="match status" value="1"/>
</dbReference>
<reference evidence="6" key="1">
    <citation type="submission" date="2023-10" db="EMBL/GenBank/DDBJ databases">
        <authorList>
            <person name="Chen Y."/>
            <person name="Shah S."/>
            <person name="Dougan E. K."/>
            <person name="Thang M."/>
            <person name="Chan C."/>
        </authorList>
    </citation>
    <scope>NUCLEOTIDE SEQUENCE [LARGE SCALE GENOMIC DNA]</scope>
</reference>
<keyword evidence="3" id="KW-0378">Hydrolase</keyword>
<feature type="compositionally biased region" description="Gly residues" evidence="4">
    <location>
        <begin position="57"/>
        <end position="69"/>
    </location>
</feature>
<feature type="region of interest" description="Disordered" evidence="4">
    <location>
        <begin position="1"/>
        <end position="153"/>
    </location>
</feature>
<feature type="non-terminal residue" evidence="6">
    <location>
        <position position="429"/>
    </location>
</feature>
<feature type="compositionally biased region" description="Pro residues" evidence="4">
    <location>
        <begin position="78"/>
        <end position="87"/>
    </location>
</feature>
<feature type="compositionally biased region" description="Low complexity" evidence="4">
    <location>
        <begin position="118"/>
        <end position="139"/>
    </location>
</feature>
<dbReference type="PANTHER" id="PTHR12378:SF9">
    <property type="entry name" value="OS06G0107000 PROTEIN"/>
    <property type="match status" value="1"/>
</dbReference>
<dbReference type="EMBL" id="CAUYUJ010014640">
    <property type="protein sequence ID" value="CAK0844188.1"/>
    <property type="molecule type" value="Genomic_DNA"/>
</dbReference>
<evidence type="ECO:0000259" key="5">
    <source>
        <dbReference type="PROSITE" id="PS51858"/>
    </source>
</evidence>
<keyword evidence="7" id="KW-1185">Reference proteome</keyword>
<dbReference type="Pfam" id="PF05903">
    <property type="entry name" value="Peptidase_C97"/>
    <property type="match status" value="1"/>
</dbReference>
<feature type="domain" description="PPPDE" evidence="5">
    <location>
        <begin position="172"/>
        <end position="324"/>
    </location>
</feature>
<comment type="similarity">
    <text evidence="1">Belongs to the DeSI family.</text>
</comment>
<evidence type="ECO:0000256" key="2">
    <source>
        <dbReference type="ARBA" id="ARBA00022670"/>
    </source>
</evidence>
<evidence type="ECO:0000256" key="4">
    <source>
        <dbReference type="SAM" id="MobiDB-lite"/>
    </source>
</evidence>
<evidence type="ECO:0000256" key="1">
    <source>
        <dbReference type="ARBA" id="ARBA00008140"/>
    </source>
</evidence>
<dbReference type="InterPro" id="IPR042266">
    <property type="entry name" value="PPPDE_sf"/>
</dbReference>
<evidence type="ECO:0000313" key="7">
    <source>
        <dbReference type="Proteomes" id="UP001189429"/>
    </source>
</evidence>
<dbReference type="Gene3D" id="3.90.1720.30">
    <property type="entry name" value="PPPDE domains"/>
    <property type="match status" value="1"/>
</dbReference>
<evidence type="ECO:0000256" key="3">
    <source>
        <dbReference type="ARBA" id="ARBA00022801"/>
    </source>
</evidence>
<dbReference type="PANTHER" id="PTHR12378">
    <property type="entry name" value="DESUMOYLATING ISOPEPTIDASE"/>
    <property type="match status" value="1"/>
</dbReference>
<comment type="caution">
    <text evidence="6">The sequence shown here is derived from an EMBL/GenBank/DDBJ whole genome shotgun (WGS) entry which is preliminary data.</text>
</comment>
<protein>
    <recommendedName>
        <fullName evidence="5">PPPDE domain-containing protein</fullName>
    </recommendedName>
</protein>
<proteinExistence type="inferred from homology"/>
<feature type="compositionally biased region" description="Acidic residues" evidence="4">
    <location>
        <begin position="1"/>
        <end position="10"/>
    </location>
</feature>
<evidence type="ECO:0000313" key="6">
    <source>
        <dbReference type="EMBL" id="CAK0844188.1"/>
    </source>
</evidence>
<name>A0ABN9TEM7_9DINO</name>
<organism evidence="6 7">
    <name type="scientific">Prorocentrum cordatum</name>
    <dbReference type="NCBI Taxonomy" id="2364126"/>
    <lineage>
        <taxon>Eukaryota</taxon>
        <taxon>Sar</taxon>
        <taxon>Alveolata</taxon>
        <taxon>Dinophyceae</taxon>
        <taxon>Prorocentrales</taxon>
        <taxon>Prorocentraceae</taxon>
        <taxon>Prorocentrum</taxon>
    </lineage>
</organism>
<dbReference type="InterPro" id="IPR008580">
    <property type="entry name" value="PPPDE_dom"/>
</dbReference>
<sequence>MLPGPEEESDAPAGVQPSPRHDAAPDGGSPLGGEGPSASAAREAEEELAVLRAALAGRGGQGGVPGAAGDGPEAPRPRATPPAPEGCPPELLVCGAPAPDACRSPAAAGRTPDQRGLAASRGISLASSSAGSAASQPSSVTSGSRCSSPAGRAAAPMSASMVPLAGSLRWGIPVLLHIYDVSQADSIQRLNSFLANRRCPVKLGGVFHAGVEVAGMEWSFGQTEDDATPGVSPNPPREHPAHRFRQTVELPRARLSVADIQEVIAELAKVTAVLARGELPLFLSWRCHARRLGLPFVATAGSVAVHAALCGLADAARGEAAWLGGAAGSSLSLLAGLLALVPDGSGVLFVRVDTALLRLPPWTAGRRRAGRGAADLLFWPEAAGACGTCAGSLAALWARGAGRVRGLLAGAARRVGAALAGAGSEGEAE</sequence>
<accession>A0ABN9TEM7</accession>
<keyword evidence="2" id="KW-0645">Protease</keyword>